<feature type="compositionally biased region" description="Low complexity" evidence="2">
    <location>
        <begin position="565"/>
        <end position="595"/>
    </location>
</feature>
<feature type="compositionally biased region" description="Basic and acidic residues" evidence="2">
    <location>
        <begin position="662"/>
        <end position="693"/>
    </location>
</feature>
<feature type="compositionally biased region" description="Low complexity" evidence="2">
    <location>
        <begin position="105"/>
        <end position="163"/>
    </location>
</feature>
<feature type="compositionally biased region" description="Low complexity" evidence="2">
    <location>
        <begin position="480"/>
        <end position="492"/>
    </location>
</feature>
<feature type="region of interest" description="Disordered" evidence="2">
    <location>
        <begin position="1448"/>
        <end position="1476"/>
    </location>
</feature>
<feature type="compositionally biased region" description="Polar residues" evidence="2">
    <location>
        <begin position="703"/>
        <end position="715"/>
    </location>
</feature>
<feature type="compositionally biased region" description="Low complexity" evidence="2">
    <location>
        <begin position="188"/>
        <end position="222"/>
    </location>
</feature>
<dbReference type="OrthoDB" id="334039at2759"/>
<feature type="compositionally biased region" description="Low complexity" evidence="2">
    <location>
        <begin position="249"/>
        <end position="289"/>
    </location>
</feature>
<feature type="compositionally biased region" description="Acidic residues" evidence="2">
    <location>
        <begin position="512"/>
        <end position="526"/>
    </location>
</feature>
<feature type="compositionally biased region" description="Polar residues" evidence="2">
    <location>
        <begin position="1363"/>
        <end position="1377"/>
    </location>
</feature>
<feature type="region of interest" description="Disordered" evidence="2">
    <location>
        <begin position="1313"/>
        <end position="1434"/>
    </location>
</feature>
<feature type="region of interest" description="Disordered" evidence="2">
    <location>
        <begin position="245"/>
        <end position="307"/>
    </location>
</feature>
<feature type="compositionally biased region" description="Basic and acidic residues" evidence="2">
    <location>
        <begin position="1379"/>
        <end position="1390"/>
    </location>
</feature>
<feature type="compositionally biased region" description="Polar residues" evidence="2">
    <location>
        <begin position="1176"/>
        <end position="1190"/>
    </location>
</feature>
<gene>
    <name evidence="3" type="ORF">TGMAS_291620</name>
</gene>
<feature type="region of interest" description="Disordered" evidence="2">
    <location>
        <begin position="772"/>
        <end position="816"/>
    </location>
</feature>
<sequence>MEDEEQELSSTFRDEAVEPSEASRSRNAFQGSLSMQMLCGDEEALSSSATSSSPSSASVVSSSSCAELYALPLVSPSSSGHVSSEEPPPTARFTQEEINVESYHSSSSSSSPSSSSSSSSSSSPSSSSSSSSSSSPSSPSSSSSSSSPSSSSSSSSPTSSLSPFTRPSLGHTLSRCPRQEVPPPSPLSEPHQPLATSLSPSLSPSLSSSLSPLSSSQIPLSPKVSSSALPHFPSLFLFPEKQCAPRVASPSSSPSSSSPSSSSPLSSSPPSSSPSSASPSSASSSFLPSQARFALREQQPEKTADSQFLSSASSLLWNFGKKIGTGGKAAAEAAAHAAARAALVTVGEPTVFAPFPRDKGEGRSQRAGACSEQKGTIETDDACSACVNEESRKRGSREDARCVDERGGSDERGEVRNWPERGEEGRNVSQETRGREMSEEELRHEVEALRQQVRTYHEVLAQMSCLPSPQNATENKKGYSPSSISRSSAPAATLGSAKEEEAAAGDDREDKEREEDEDQEDDEEQQDERPTEETREKVRALQEEIFESVCSAAAAAAASAALTATEAAYRSWQTSQTSSLQSSFSQSASGSGDSSGDSRPRNAPEWSADVGAVAAAAAVALYEDRTLAEKLRALVEQMVALQLSTRRKRKCSLRKALWAAHDGGRSPEEAASRPERTNERKGRTDRAAERPGESTEDSEGSVPGSTTASNASAHLQCSGGCVSVEQREETLRLLEKIQKQQFELDRLRDTNDRQGKQLLQLTLQLTALKTEAEERSLQEREREEEREARAREEEERKARAREEERSGGGLSADHERELEELAAAAAECFDLKCHLQDLARTCSQASDRQRVLEEEVASLRRALDARDAKLEELSQLSRVASPKETAAAVSSEAEAFQDCNAGEGGGRDEERELSRKKLTTVVSVGVQATVEVEESGSRVETRTRSSMVEAASNSRLSSPCRVQEEEGTDGEEGERTHNRENKENMEDKATKGKDPDFVEVPTAKDAHAATLCRTAEQGGDEKEELMRKVKLLEFELDSLKARDSCERRRQQQQLQDLKRLCVKEKAKREKAEAECQRLMAEALEQQVLELHQRQQSVGEDAFPESSYRYSRSNASPSSRQRLSPPSPCGVRRQEAGARDACSPQAGLHRGTGDSSPLWGVAKREATLDSAERQKGTEASQDISPDSTPASQAALRELHDAYESLKEEFNQLSVAQTLLQDDVTRKAEIIAFLVKKYALKEETFRGPVPASSSSSGWKRLAAAAAEAVGGAGHSSLSVEEMQKMVEETLLENIRLRTDLATLADDFERILKTQGASPEDKGSLPASPHPSSAAPTPGHGDRHRASPMQEENSSGNSHAKKGGQTERTTLINGMDLQSSAEAERERGEEAKRPPGVLKENEVPVTLASGERSRALTSEGMAHSDSSLKKGEQEEKGKKMVLLSSGCTRLTSRTSQTDKAGVCGTGVDRSADEGCSPLSDSEACSEVVLFRADA</sequence>
<dbReference type="EMBL" id="AEXC02002347">
    <property type="protein sequence ID" value="KFH05878.1"/>
    <property type="molecule type" value="Genomic_DNA"/>
</dbReference>
<feature type="region of interest" description="Disordered" evidence="2">
    <location>
        <begin position="74"/>
        <end position="225"/>
    </location>
</feature>
<feature type="region of interest" description="Disordered" evidence="2">
    <location>
        <begin position="388"/>
        <end position="446"/>
    </location>
</feature>
<comment type="caution">
    <text evidence="3">The sequence shown here is derived from an EMBL/GenBank/DDBJ whole genome shotgun (WGS) entry which is preliminary data.</text>
</comment>
<feature type="region of interest" description="Disordered" evidence="2">
    <location>
        <begin position="353"/>
        <end position="374"/>
    </location>
</feature>
<evidence type="ECO:0000256" key="1">
    <source>
        <dbReference type="SAM" id="Coils"/>
    </source>
</evidence>
<evidence type="ECO:0000313" key="3">
    <source>
        <dbReference type="EMBL" id="KFH05878.1"/>
    </source>
</evidence>
<name>A0A086PZU6_TOXGO</name>
<feature type="coiled-coil region" evidence="1">
    <location>
        <begin position="835"/>
        <end position="876"/>
    </location>
</feature>
<dbReference type="VEuPathDB" id="ToxoDB:TGMAS_291620"/>
<feature type="compositionally biased region" description="Basic and acidic residues" evidence="2">
    <location>
        <begin position="497"/>
        <end position="511"/>
    </location>
</feature>
<feature type="compositionally biased region" description="Basic and acidic residues" evidence="2">
    <location>
        <begin position="294"/>
        <end position="304"/>
    </location>
</feature>
<feature type="compositionally biased region" description="Basic and acidic residues" evidence="2">
    <location>
        <begin position="527"/>
        <end position="540"/>
    </location>
</feature>
<feature type="region of interest" description="Disordered" evidence="2">
    <location>
        <begin position="888"/>
        <end position="916"/>
    </location>
</feature>
<protein>
    <recommendedName>
        <fullName evidence="5">REJ domain-containing protein</fullName>
    </recommendedName>
</protein>
<feature type="region of interest" description="Disordered" evidence="2">
    <location>
        <begin position="1"/>
        <end position="35"/>
    </location>
</feature>
<feature type="compositionally biased region" description="Polar residues" evidence="2">
    <location>
        <begin position="25"/>
        <end position="35"/>
    </location>
</feature>
<evidence type="ECO:0008006" key="5">
    <source>
        <dbReference type="Google" id="ProtNLM"/>
    </source>
</evidence>
<feature type="region of interest" description="Disordered" evidence="2">
    <location>
        <begin position="565"/>
        <end position="606"/>
    </location>
</feature>
<feature type="compositionally biased region" description="Low complexity" evidence="2">
    <location>
        <begin position="1323"/>
        <end position="1335"/>
    </location>
</feature>
<evidence type="ECO:0000256" key="2">
    <source>
        <dbReference type="SAM" id="MobiDB-lite"/>
    </source>
</evidence>
<feature type="region of interest" description="Disordered" evidence="2">
    <location>
        <begin position="935"/>
        <end position="998"/>
    </location>
</feature>
<feature type="compositionally biased region" description="Basic and acidic residues" evidence="2">
    <location>
        <begin position="973"/>
        <end position="998"/>
    </location>
</feature>
<feature type="compositionally biased region" description="Basic and acidic residues" evidence="2">
    <location>
        <begin position="1423"/>
        <end position="1434"/>
    </location>
</feature>
<reference evidence="3 4" key="1">
    <citation type="submission" date="2014-04" db="EMBL/GenBank/DDBJ databases">
        <authorList>
            <person name="Sibley D."/>
            <person name="Venepally P."/>
            <person name="Karamycheva S."/>
            <person name="Hadjithomas M."/>
            <person name="Khan A."/>
            <person name="Brunk B."/>
            <person name="Roos D."/>
            <person name="Caler E."/>
            <person name="Lorenzi H."/>
        </authorList>
    </citation>
    <scope>NUCLEOTIDE SEQUENCE [LARGE SCALE GENOMIC DNA]</scope>
    <source>
        <strain evidence="3 4">MAS</strain>
    </source>
</reference>
<accession>A0A086PZU6</accession>
<feature type="compositionally biased region" description="Basic and acidic residues" evidence="2">
    <location>
        <begin position="12"/>
        <end position="24"/>
    </location>
</feature>
<evidence type="ECO:0000313" key="4">
    <source>
        <dbReference type="Proteomes" id="UP000028821"/>
    </source>
</evidence>
<feature type="compositionally biased region" description="Low complexity" evidence="2">
    <location>
        <begin position="46"/>
        <end position="59"/>
    </location>
</feature>
<feature type="coiled-coil region" evidence="1">
    <location>
        <begin position="1022"/>
        <end position="1088"/>
    </location>
</feature>
<organism evidence="3 4">
    <name type="scientific">Toxoplasma gondii MAS</name>
    <dbReference type="NCBI Taxonomy" id="943118"/>
    <lineage>
        <taxon>Eukaryota</taxon>
        <taxon>Sar</taxon>
        <taxon>Alveolata</taxon>
        <taxon>Apicomplexa</taxon>
        <taxon>Conoidasida</taxon>
        <taxon>Coccidia</taxon>
        <taxon>Eucoccidiorida</taxon>
        <taxon>Eimeriorina</taxon>
        <taxon>Sarcocystidae</taxon>
        <taxon>Toxoplasma</taxon>
    </lineage>
</organism>
<feature type="region of interest" description="Disordered" evidence="2">
    <location>
        <begin position="658"/>
        <end position="718"/>
    </location>
</feature>
<feature type="region of interest" description="Disordered" evidence="2">
    <location>
        <begin position="40"/>
        <end position="59"/>
    </location>
</feature>
<feature type="compositionally biased region" description="Basic and acidic residues" evidence="2">
    <location>
        <begin position="389"/>
        <end position="446"/>
    </location>
</feature>
<feature type="region of interest" description="Disordered" evidence="2">
    <location>
        <begin position="1094"/>
        <end position="1190"/>
    </location>
</feature>
<feature type="compositionally biased region" description="Basic and acidic residues" evidence="2">
    <location>
        <begin position="1161"/>
        <end position="1175"/>
    </location>
</feature>
<keyword evidence="1" id="KW-0175">Coiled coil</keyword>
<feature type="region of interest" description="Disordered" evidence="2">
    <location>
        <begin position="466"/>
        <end position="540"/>
    </location>
</feature>
<dbReference type="Proteomes" id="UP000028821">
    <property type="component" value="Unassembled WGS sequence"/>
</dbReference>
<feature type="compositionally biased region" description="Basic and acidic residues" evidence="2">
    <location>
        <begin position="905"/>
        <end position="915"/>
    </location>
</feature>
<proteinExistence type="predicted"/>